<dbReference type="Pfam" id="PF00536">
    <property type="entry name" value="SAM_1"/>
    <property type="match status" value="1"/>
</dbReference>
<dbReference type="InterPro" id="IPR013761">
    <property type="entry name" value="SAM/pointed_sf"/>
</dbReference>
<dbReference type="OrthoDB" id="76949at2759"/>
<gene>
    <name evidence="4" type="ORF">AXF42_Ash016357</name>
</gene>
<keyword evidence="5" id="KW-1185">Reference proteome</keyword>
<evidence type="ECO:0000313" key="5">
    <source>
        <dbReference type="Proteomes" id="UP000236161"/>
    </source>
</evidence>
<dbReference type="InterPro" id="IPR001660">
    <property type="entry name" value="SAM"/>
</dbReference>
<evidence type="ECO:0000256" key="2">
    <source>
        <dbReference type="SAM" id="MobiDB-lite"/>
    </source>
</evidence>
<dbReference type="FunFam" id="1.10.150.50:FF:000077">
    <property type="entry name" value="DDHD domain-containing 2"/>
    <property type="match status" value="1"/>
</dbReference>
<proteinExistence type="predicted"/>
<feature type="region of interest" description="Disordered" evidence="2">
    <location>
        <begin position="1"/>
        <end position="70"/>
    </location>
</feature>
<dbReference type="PROSITE" id="PS50105">
    <property type="entry name" value="SAM_DOMAIN"/>
    <property type="match status" value="1"/>
</dbReference>
<sequence>MSGRPQVTITLGRSGQVVKRARPTTDVSSSGYDAYSEGRGPVRERLGNNLVDRQSHEREYNKRQRIDNYDRSNMGNERQLMPIWRIDRGDLRHKLMSKGLSRSKFGSEGQNGVDLREKLSRSSHIPLKYESRQSTLESRSPTLSRRIPPARSADDLFRLDSSRSSNRTLTFGGLRHRSPDKVLGASKHLSPPRSYNEVRHVPAVRPYDDLRPIGQITKSIPDSSRSAAFMNNTPAPFDAVKPVMRAPAGFTQNNPYMPEEQPTVSSLLHSLGLGKYAIHFQAEEVDMSALKQMGDNDLKELGIPMGPRKKILLALVQRSKPRHP</sequence>
<dbReference type="SUPFAM" id="SSF47769">
    <property type="entry name" value="SAM/Pointed domain"/>
    <property type="match status" value="1"/>
</dbReference>
<evidence type="ECO:0000256" key="1">
    <source>
        <dbReference type="ARBA" id="ARBA00022737"/>
    </source>
</evidence>
<name>A0A2H9ZZW1_9ASPA</name>
<feature type="region of interest" description="Disordered" evidence="2">
    <location>
        <begin position="124"/>
        <end position="148"/>
    </location>
</feature>
<evidence type="ECO:0000313" key="4">
    <source>
        <dbReference type="EMBL" id="PKA48841.1"/>
    </source>
</evidence>
<feature type="region of interest" description="Disordered" evidence="2">
    <location>
        <begin position="167"/>
        <end position="194"/>
    </location>
</feature>
<dbReference type="EMBL" id="KZ452102">
    <property type="protein sequence ID" value="PKA48841.1"/>
    <property type="molecule type" value="Genomic_DNA"/>
</dbReference>
<dbReference type="Proteomes" id="UP000236161">
    <property type="component" value="Unassembled WGS sequence"/>
</dbReference>
<reference evidence="4 5" key="1">
    <citation type="journal article" date="2017" name="Nature">
        <title>The Apostasia genome and the evolution of orchids.</title>
        <authorList>
            <person name="Zhang G.Q."/>
            <person name="Liu K.W."/>
            <person name="Li Z."/>
            <person name="Lohaus R."/>
            <person name="Hsiao Y.Y."/>
            <person name="Niu S.C."/>
            <person name="Wang J.Y."/>
            <person name="Lin Y.C."/>
            <person name="Xu Q."/>
            <person name="Chen L.J."/>
            <person name="Yoshida K."/>
            <person name="Fujiwara S."/>
            <person name="Wang Z.W."/>
            <person name="Zhang Y.Q."/>
            <person name="Mitsuda N."/>
            <person name="Wang M."/>
            <person name="Liu G.H."/>
            <person name="Pecoraro L."/>
            <person name="Huang H.X."/>
            <person name="Xiao X.J."/>
            <person name="Lin M."/>
            <person name="Wu X.Y."/>
            <person name="Wu W.L."/>
            <person name="Chen Y.Y."/>
            <person name="Chang S.B."/>
            <person name="Sakamoto S."/>
            <person name="Ohme-Takagi M."/>
            <person name="Yagi M."/>
            <person name="Zeng S.J."/>
            <person name="Shen C.Y."/>
            <person name="Yeh C.M."/>
            <person name="Luo Y.B."/>
            <person name="Tsai W.C."/>
            <person name="Van de Peer Y."/>
            <person name="Liu Z.J."/>
        </authorList>
    </citation>
    <scope>NUCLEOTIDE SEQUENCE [LARGE SCALE GENOMIC DNA]</scope>
    <source>
        <strain evidence="5">cv. Shenzhen</strain>
        <tissue evidence="4">Stem</tissue>
    </source>
</reference>
<dbReference type="PANTHER" id="PTHR10627">
    <property type="entry name" value="SCP160"/>
    <property type="match status" value="1"/>
</dbReference>
<dbReference type="AlphaFoldDB" id="A0A2H9ZZW1"/>
<organism evidence="4 5">
    <name type="scientific">Apostasia shenzhenica</name>
    <dbReference type="NCBI Taxonomy" id="1088818"/>
    <lineage>
        <taxon>Eukaryota</taxon>
        <taxon>Viridiplantae</taxon>
        <taxon>Streptophyta</taxon>
        <taxon>Embryophyta</taxon>
        <taxon>Tracheophyta</taxon>
        <taxon>Spermatophyta</taxon>
        <taxon>Magnoliopsida</taxon>
        <taxon>Liliopsida</taxon>
        <taxon>Asparagales</taxon>
        <taxon>Orchidaceae</taxon>
        <taxon>Apostasioideae</taxon>
        <taxon>Apostasia</taxon>
    </lineage>
</organism>
<feature type="compositionally biased region" description="Polar residues" evidence="2">
    <location>
        <begin position="1"/>
        <end position="13"/>
    </location>
</feature>
<protein>
    <recommendedName>
        <fullName evidence="3">SAM domain-containing protein</fullName>
    </recommendedName>
</protein>
<dbReference type="Gene3D" id="1.10.150.50">
    <property type="entry name" value="Transcription Factor, Ets-1"/>
    <property type="match status" value="1"/>
</dbReference>
<feature type="domain" description="SAM" evidence="3">
    <location>
        <begin position="259"/>
        <end position="322"/>
    </location>
</feature>
<evidence type="ECO:0000259" key="3">
    <source>
        <dbReference type="PROSITE" id="PS50105"/>
    </source>
</evidence>
<feature type="compositionally biased region" description="Basic and acidic residues" evidence="2">
    <location>
        <begin position="53"/>
        <end position="70"/>
    </location>
</feature>
<dbReference type="SMART" id="SM00454">
    <property type="entry name" value="SAM"/>
    <property type="match status" value="1"/>
</dbReference>
<accession>A0A2H9ZZW1</accession>
<dbReference type="PANTHER" id="PTHR10627:SF74">
    <property type="entry name" value="OS08G0526500 PROTEIN"/>
    <property type="match status" value="1"/>
</dbReference>
<keyword evidence="1" id="KW-0677">Repeat</keyword>
<feature type="compositionally biased region" description="Polar residues" evidence="2">
    <location>
        <begin position="132"/>
        <end position="143"/>
    </location>
</feature>